<dbReference type="Pfam" id="PF13923">
    <property type="entry name" value="zf-C3HC4_2"/>
    <property type="match status" value="1"/>
</dbReference>
<dbReference type="GO" id="GO:0008270">
    <property type="term" value="F:zinc ion binding"/>
    <property type="evidence" value="ECO:0007669"/>
    <property type="project" value="UniProtKB-KW"/>
</dbReference>
<name>A0A1Y6LPW5_ZYMTR</name>
<feature type="region of interest" description="Disordered" evidence="2">
    <location>
        <begin position="1"/>
        <end position="69"/>
    </location>
</feature>
<proteinExistence type="predicted"/>
<evidence type="ECO:0000313" key="4">
    <source>
        <dbReference type="EMBL" id="SMY26365.1"/>
    </source>
</evidence>
<dbReference type="EMBL" id="LT882682">
    <property type="protein sequence ID" value="SMY26365.1"/>
    <property type="molecule type" value="Genomic_DNA"/>
</dbReference>
<evidence type="ECO:0000256" key="1">
    <source>
        <dbReference type="PROSITE-ProRule" id="PRU00175"/>
    </source>
</evidence>
<accession>A0A1Y6LPW5</accession>
<dbReference type="Proteomes" id="UP000215453">
    <property type="component" value="Chromosome 7"/>
</dbReference>
<feature type="region of interest" description="Disordered" evidence="2">
    <location>
        <begin position="308"/>
        <end position="364"/>
    </location>
</feature>
<keyword evidence="1" id="KW-0479">Metal-binding</keyword>
<reference evidence="4 5" key="1">
    <citation type="submission" date="2016-10" db="EMBL/GenBank/DDBJ databases">
        <authorList>
            <person name="Varghese N."/>
        </authorList>
    </citation>
    <scope>NUCLEOTIDE SEQUENCE [LARGE SCALE GENOMIC DNA]</scope>
</reference>
<keyword evidence="1" id="KW-0862">Zinc</keyword>
<gene>
    <name evidence="4" type="ORF">ZT1A5_G7808</name>
</gene>
<sequence length="364" mass="38587">MGSQQSHPDESAPQDTGNANTEVAGDVVADDAPIESPPPTTEDQGHGDGQTQEEAPVSPSTSNPHRPSDLEILRRATYDLVLSSSRLLAAAINAVNATDTTPLPFRAREAFAVESQPDTARDVPRYAENPRLALLIASPRSRRLAGSLEDDPNVAIALLEHRSIWPPAADNEDDDDDQDMPLLIDPQNGAHFEDSTRFYAPPRTIYTSTQLNEDISASMRLVTLRPSTTSGGNSSTHNDVDSAEVTNLKHVVARMEALCALCLDDLANRVYITSCGHGGCVRCVIEWLKCSDTCPSCRRVVSHEGSTLVEVDDEEDGGGLDGNDGGETEHDGQDGGSDEDGAGGAEDAANDCGEPGEAASESGE</sequence>
<feature type="compositionally biased region" description="Low complexity" evidence="2">
    <location>
        <begin position="345"/>
        <end position="364"/>
    </location>
</feature>
<feature type="compositionally biased region" description="Polar residues" evidence="2">
    <location>
        <begin position="49"/>
        <end position="65"/>
    </location>
</feature>
<dbReference type="InterPro" id="IPR013083">
    <property type="entry name" value="Znf_RING/FYVE/PHD"/>
</dbReference>
<organism evidence="4 5">
    <name type="scientific">Zymoseptoria tritici ST99CH_1A5</name>
    <dbReference type="NCBI Taxonomy" id="1276529"/>
    <lineage>
        <taxon>Eukaryota</taxon>
        <taxon>Fungi</taxon>
        <taxon>Dikarya</taxon>
        <taxon>Ascomycota</taxon>
        <taxon>Pezizomycotina</taxon>
        <taxon>Dothideomycetes</taxon>
        <taxon>Dothideomycetidae</taxon>
        <taxon>Mycosphaerellales</taxon>
        <taxon>Mycosphaerellaceae</taxon>
        <taxon>Zymoseptoria</taxon>
    </lineage>
</organism>
<dbReference type="SMART" id="SM00184">
    <property type="entry name" value="RING"/>
    <property type="match status" value="1"/>
</dbReference>
<dbReference type="Gene3D" id="3.30.40.10">
    <property type="entry name" value="Zinc/RING finger domain, C3HC4 (zinc finger)"/>
    <property type="match status" value="1"/>
</dbReference>
<dbReference type="InterPro" id="IPR001841">
    <property type="entry name" value="Znf_RING"/>
</dbReference>
<evidence type="ECO:0000256" key="2">
    <source>
        <dbReference type="SAM" id="MobiDB-lite"/>
    </source>
</evidence>
<keyword evidence="1" id="KW-0863">Zinc-finger</keyword>
<feature type="domain" description="RING-type" evidence="3">
    <location>
        <begin position="259"/>
        <end position="298"/>
    </location>
</feature>
<evidence type="ECO:0000259" key="3">
    <source>
        <dbReference type="PROSITE" id="PS50089"/>
    </source>
</evidence>
<dbReference type="SUPFAM" id="SSF57850">
    <property type="entry name" value="RING/U-box"/>
    <property type="match status" value="1"/>
</dbReference>
<evidence type="ECO:0000313" key="5">
    <source>
        <dbReference type="Proteomes" id="UP000215453"/>
    </source>
</evidence>
<dbReference type="PROSITE" id="PS50089">
    <property type="entry name" value="ZF_RING_2"/>
    <property type="match status" value="1"/>
</dbReference>
<protein>
    <recommendedName>
        <fullName evidence="3">RING-type domain-containing protein</fullName>
    </recommendedName>
</protein>
<dbReference type="AlphaFoldDB" id="A0A1Y6LPW5"/>